<dbReference type="Proteomes" id="UP001491310">
    <property type="component" value="Unassembled WGS sequence"/>
</dbReference>
<name>A0ABR2YIV5_9CHLO</name>
<dbReference type="SUPFAM" id="SSF52540">
    <property type="entry name" value="P-loop containing nucleoside triphosphate hydrolases"/>
    <property type="match status" value="2"/>
</dbReference>
<comment type="subcellular location">
    <subcellularLocation>
        <location evidence="1">Membrane</location>
        <topology evidence="1">Multi-pass membrane protein</topology>
    </subcellularLocation>
</comment>
<dbReference type="Pfam" id="PF06422">
    <property type="entry name" value="PDR_CDR"/>
    <property type="match status" value="1"/>
</dbReference>
<evidence type="ECO:0000256" key="11">
    <source>
        <dbReference type="SAM" id="Phobius"/>
    </source>
</evidence>
<comment type="similarity">
    <text evidence="2">Belongs to the ABC transporter superfamily. ABCG family. PDR (TC 3.A.1.205) subfamily.</text>
</comment>
<gene>
    <name evidence="13" type="ORF">WJX75_001426</name>
</gene>
<evidence type="ECO:0000256" key="10">
    <source>
        <dbReference type="SAM" id="MobiDB-lite"/>
    </source>
</evidence>
<evidence type="ECO:0000256" key="9">
    <source>
        <dbReference type="ARBA" id="ARBA00023136"/>
    </source>
</evidence>
<dbReference type="InterPro" id="IPR010929">
    <property type="entry name" value="PDR_CDR_ABC"/>
</dbReference>
<dbReference type="SMART" id="SM00382">
    <property type="entry name" value="AAA"/>
    <property type="match status" value="2"/>
</dbReference>
<keyword evidence="5" id="KW-0677">Repeat</keyword>
<evidence type="ECO:0000256" key="1">
    <source>
        <dbReference type="ARBA" id="ARBA00004141"/>
    </source>
</evidence>
<organism evidence="13 14">
    <name type="scientific">Coccomyxa subellipsoidea</name>
    <dbReference type="NCBI Taxonomy" id="248742"/>
    <lineage>
        <taxon>Eukaryota</taxon>
        <taxon>Viridiplantae</taxon>
        <taxon>Chlorophyta</taxon>
        <taxon>core chlorophytes</taxon>
        <taxon>Trebouxiophyceae</taxon>
        <taxon>Trebouxiophyceae incertae sedis</taxon>
        <taxon>Coccomyxaceae</taxon>
        <taxon>Coccomyxa</taxon>
    </lineage>
</organism>
<keyword evidence="6" id="KW-0547">Nucleotide-binding</keyword>
<feature type="region of interest" description="Disordered" evidence="10">
    <location>
        <begin position="1"/>
        <end position="29"/>
    </location>
</feature>
<feature type="domain" description="ABC transporter" evidence="12">
    <location>
        <begin position="898"/>
        <end position="1154"/>
    </location>
</feature>
<evidence type="ECO:0000256" key="4">
    <source>
        <dbReference type="ARBA" id="ARBA00022692"/>
    </source>
</evidence>
<evidence type="ECO:0000259" key="12">
    <source>
        <dbReference type="PROSITE" id="PS50893"/>
    </source>
</evidence>
<feature type="compositionally biased region" description="Acidic residues" evidence="10">
    <location>
        <begin position="18"/>
        <end position="29"/>
    </location>
</feature>
<dbReference type="InterPro" id="IPR013581">
    <property type="entry name" value="PDR_assoc"/>
</dbReference>
<feature type="transmembrane region" description="Helical" evidence="11">
    <location>
        <begin position="520"/>
        <end position="541"/>
    </location>
</feature>
<keyword evidence="7" id="KW-0067">ATP-binding</keyword>
<feature type="domain" description="ABC transporter" evidence="12">
    <location>
        <begin position="149"/>
        <end position="423"/>
    </location>
</feature>
<feature type="transmembrane region" description="Helical" evidence="11">
    <location>
        <begin position="1334"/>
        <end position="1354"/>
    </location>
</feature>
<dbReference type="PANTHER" id="PTHR19241">
    <property type="entry name" value="ATP-BINDING CASSETTE TRANSPORTER"/>
    <property type="match status" value="1"/>
</dbReference>
<evidence type="ECO:0000256" key="5">
    <source>
        <dbReference type="ARBA" id="ARBA00022737"/>
    </source>
</evidence>
<dbReference type="PROSITE" id="PS50893">
    <property type="entry name" value="ABC_TRANSPORTER_2"/>
    <property type="match status" value="2"/>
</dbReference>
<feature type="transmembrane region" description="Helical" evidence="11">
    <location>
        <begin position="663"/>
        <end position="687"/>
    </location>
</feature>
<keyword evidence="4 11" id="KW-0812">Transmembrane</keyword>
<comment type="caution">
    <text evidence="13">The sequence shown here is derived from an EMBL/GenBank/DDBJ whole genome shotgun (WGS) entry which is preliminary data.</text>
</comment>
<feature type="transmembrane region" description="Helical" evidence="11">
    <location>
        <begin position="553"/>
        <end position="572"/>
    </location>
</feature>
<feature type="transmembrane region" description="Helical" evidence="11">
    <location>
        <begin position="610"/>
        <end position="629"/>
    </location>
</feature>
<proteinExistence type="inferred from homology"/>
<evidence type="ECO:0000313" key="13">
    <source>
        <dbReference type="EMBL" id="KAK9906410.1"/>
    </source>
</evidence>
<keyword evidence="14" id="KW-1185">Reference proteome</keyword>
<dbReference type="InterPro" id="IPR034003">
    <property type="entry name" value="ABCG_PDR_2"/>
</dbReference>
<feature type="transmembrane region" description="Helical" evidence="11">
    <location>
        <begin position="747"/>
        <end position="767"/>
    </location>
</feature>
<evidence type="ECO:0000256" key="6">
    <source>
        <dbReference type="ARBA" id="ARBA00022741"/>
    </source>
</evidence>
<keyword evidence="9 11" id="KW-0472">Membrane</keyword>
<dbReference type="InterPro" id="IPR013525">
    <property type="entry name" value="ABC2_TM"/>
</dbReference>
<feature type="transmembrane region" description="Helical" evidence="11">
    <location>
        <begin position="635"/>
        <end position="656"/>
    </location>
</feature>
<dbReference type="EMBL" id="JALJOT010000010">
    <property type="protein sequence ID" value="KAK9906410.1"/>
    <property type="molecule type" value="Genomic_DNA"/>
</dbReference>
<keyword evidence="8 11" id="KW-1133">Transmembrane helix</keyword>
<sequence>MELNDGRRSSTSRRRDEDGNEVFEEEEVEDFEELKRAAMEEYGQSQRTFKYPLAGDGDEKVVVIDVRAMGRKSGNQHRKLVVDRALATKDQDNEQFYKNLRARFDRVGIQLSKVEVRFENLAVTADVHVGGRALPTVLNSVRNFVESNLQMLHIMRSPKRKFQILNGISGVLKPGRLTLLLGPPGSGKSTLLKALAGKLQGGSPHVNGRITYNGETFDRFVPQRTAAYVSQVDNHIAELTVRETLDFAARVLGVGHKAEYLRILREREKAAGLRGDPETDAFLKASALQGKRHSVATEYMLRLLGLDVCADTIVGSQMVRGISGGQRKRVTTGEMVVGPMKTLFLDEISTGLDSSTTYLITKCIRNFVHMQEATVLLALLQPAPETFELFDDIMLLSEGHIVYFGPREGVMPFFNTMGFALPARKGIADFLQEVTSRKDQGQYWADRTRPYEFVPVQAFSHAFEASEVGRANAAALAEPYQAPGKGTFDALVRTKFALSGLQAFKACLRREWTLMVRHKFIYIFRTCQVSVVSTVIATLFLRTTLNAQSQADGQTYLGLIFFAIIHMMFNAYSEMSIMVGGLAGFYKQRDAYFYPAWAASLPTALLRLPYSFVESLVLSCIIYWVAGLAPEAGRFFFFWVLMFLVHQMSVAMFRFMGAIGRTLVIATTFGSTLVLFIVTLSGFVLAYPQIHPWTIWGFWISPLMYAQQAISVNEFRAERWQTPYGDSTVGLTTLSSRGLFTSDSWRWIGALALLGYCVLFNILILVAQTFLNPIGNSAAAIPEEVMAEREFNRTGSSSPKASPRKAAKPLRSGPGPDPVTRSDSLTGAGFRKAMRAASETNGHAATNGHANGHANGSCDAHDVEMGALPREEGPGNSVKAIKGSAAKGMILPFQPMALTFHNVSYFVPLPKEMAEEQGKKAAQGPPMLQLLHNVSGAFQPGVLTALVGVSGAGKTTLLDVLAGRKSSGKVTGDIRLDGHPKEQSTFARVCGYVEQNDIHSPQVTVEESLMFSAQLRLMDVSKHDLRTFVNEVMQLVELTPLKGSLVGMPGSTGLSVEQRKRLTIAVELVANPSVIFMDEPTTGLDARAAAIVMRTVRNTVNTGRTVVCTIHQPSIDIFEAFDDLLLLKRGGHAIYVGHLGVHSVDLVRYFEAVQGVPPLTKGINPATWMLEVSTLAKEAQLRVNFADIYRNSSLYRENEELIARLAQPAEGSRPLHFAHSFPQSQPRQLALLLKKNMLTYWRSPFYNTVRFAFTIALGLIIGAIYWDLGNRRGQQGDVLNIMGAIFVAVIFLGTSNSSTVQPVVAVERTVMYRERAAGMYGVIPYAVAQGAVELPWALGQAIVYSCITYFMIHFEFTAAKFFWYLLFSYLTLLYFTFYGMMAVAVSPHVQLAAVISSAFYSLWFLFAGFLIPRPRMPAWWKWYSYLDPVAWTLSGVIGSQLGDVQDMITVEGQTLTVQKYIDDSYGFSKDALWYTVLILLGFSIAFWFVVAGALKFLNYQKR</sequence>
<dbReference type="InterPro" id="IPR003593">
    <property type="entry name" value="AAA+_ATPase"/>
</dbReference>
<feature type="transmembrane region" description="Helical" evidence="11">
    <location>
        <begin position="1245"/>
        <end position="1266"/>
    </location>
</feature>
<feature type="compositionally biased region" description="Basic and acidic residues" evidence="10">
    <location>
        <begin position="1"/>
        <end position="17"/>
    </location>
</feature>
<dbReference type="Gene3D" id="3.40.50.300">
    <property type="entry name" value="P-loop containing nucleotide triphosphate hydrolases"/>
    <property type="match status" value="2"/>
</dbReference>
<evidence type="ECO:0000256" key="7">
    <source>
        <dbReference type="ARBA" id="ARBA00022840"/>
    </source>
</evidence>
<feature type="transmembrane region" description="Helical" evidence="11">
    <location>
        <begin position="1391"/>
        <end position="1411"/>
    </location>
</feature>
<dbReference type="InterPro" id="IPR003439">
    <property type="entry name" value="ABC_transporter-like_ATP-bd"/>
</dbReference>
<accession>A0ABR2YIV5</accession>
<dbReference type="Pfam" id="PF01061">
    <property type="entry name" value="ABC2_membrane"/>
    <property type="match status" value="2"/>
</dbReference>
<dbReference type="Pfam" id="PF08370">
    <property type="entry name" value="PDR_assoc"/>
    <property type="match status" value="1"/>
</dbReference>
<dbReference type="Pfam" id="PF14510">
    <property type="entry name" value="ABC_trans_N"/>
    <property type="match status" value="1"/>
</dbReference>
<dbReference type="CDD" id="cd03232">
    <property type="entry name" value="ABCG_PDR_domain2"/>
    <property type="match status" value="1"/>
</dbReference>
<feature type="region of interest" description="Disordered" evidence="10">
    <location>
        <begin position="790"/>
        <end position="861"/>
    </location>
</feature>
<feature type="transmembrane region" description="Helical" evidence="11">
    <location>
        <begin position="1471"/>
        <end position="1497"/>
    </location>
</feature>
<evidence type="ECO:0000313" key="14">
    <source>
        <dbReference type="Proteomes" id="UP001491310"/>
    </source>
</evidence>
<feature type="transmembrane region" description="Helical" evidence="11">
    <location>
        <begin position="1361"/>
        <end position="1385"/>
    </location>
</feature>
<feature type="transmembrane region" description="Helical" evidence="11">
    <location>
        <begin position="1278"/>
        <end position="1295"/>
    </location>
</feature>
<evidence type="ECO:0000256" key="2">
    <source>
        <dbReference type="ARBA" id="ARBA00006012"/>
    </source>
</evidence>
<protein>
    <recommendedName>
        <fullName evidence="12">ABC transporter domain-containing protein</fullName>
    </recommendedName>
</protein>
<dbReference type="InterPro" id="IPR027417">
    <property type="entry name" value="P-loop_NTPase"/>
</dbReference>
<dbReference type="Pfam" id="PF00005">
    <property type="entry name" value="ABC_tran"/>
    <property type="match status" value="2"/>
</dbReference>
<reference evidence="13 14" key="1">
    <citation type="journal article" date="2024" name="Nat. Commun.">
        <title>Phylogenomics reveals the evolutionary origins of lichenization in chlorophyte algae.</title>
        <authorList>
            <person name="Puginier C."/>
            <person name="Libourel C."/>
            <person name="Otte J."/>
            <person name="Skaloud P."/>
            <person name="Haon M."/>
            <person name="Grisel S."/>
            <person name="Petersen M."/>
            <person name="Berrin J.G."/>
            <person name="Delaux P.M."/>
            <person name="Dal Grande F."/>
            <person name="Keller J."/>
        </authorList>
    </citation>
    <scope>NUCLEOTIDE SEQUENCE [LARGE SCALE GENOMIC DNA]</scope>
    <source>
        <strain evidence="13 14">SAG 216-7</strain>
    </source>
</reference>
<feature type="compositionally biased region" description="Low complexity" evidence="10">
    <location>
        <begin position="840"/>
        <end position="856"/>
    </location>
</feature>
<evidence type="ECO:0000256" key="8">
    <source>
        <dbReference type="ARBA" id="ARBA00022989"/>
    </source>
</evidence>
<dbReference type="InterPro" id="IPR029481">
    <property type="entry name" value="ABC_trans_N"/>
</dbReference>
<keyword evidence="3" id="KW-0813">Transport</keyword>
<evidence type="ECO:0000256" key="3">
    <source>
        <dbReference type="ARBA" id="ARBA00022448"/>
    </source>
</evidence>